<feature type="non-terminal residue" evidence="1">
    <location>
        <position position="69"/>
    </location>
</feature>
<proteinExistence type="predicted"/>
<protein>
    <submittedName>
        <fullName evidence="1">L-serine ammonia-lyase, iron-sulfur-dependent, subunit alpha</fullName>
    </submittedName>
</protein>
<accession>A0AAW9IA98</accession>
<sequence length="69" mass="7907">MDIAKSGEELVHICEENSISLSEYAIIREMEDRDISREEVFLKMKKTLEVMRVGAAEAREKEIYSVSGL</sequence>
<evidence type="ECO:0000313" key="2">
    <source>
        <dbReference type="Proteomes" id="UP001291306"/>
    </source>
</evidence>
<evidence type="ECO:0000313" key="1">
    <source>
        <dbReference type="EMBL" id="MDZ5001218.1"/>
    </source>
</evidence>
<dbReference type="AlphaFoldDB" id="A0AAW9IA98"/>
<comment type="caution">
    <text evidence="1">The sequence shown here is derived from an EMBL/GenBank/DDBJ whole genome shotgun (WGS) entry which is preliminary data.</text>
</comment>
<organism evidence="1 2">
    <name type="scientific">Clostridium perfringens</name>
    <dbReference type="NCBI Taxonomy" id="1502"/>
    <lineage>
        <taxon>Bacteria</taxon>
        <taxon>Bacillati</taxon>
        <taxon>Bacillota</taxon>
        <taxon>Clostridia</taxon>
        <taxon>Eubacteriales</taxon>
        <taxon>Clostridiaceae</taxon>
        <taxon>Clostridium</taxon>
    </lineage>
</organism>
<gene>
    <name evidence="1" type="ORF">GNF79_19615</name>
</gene>
<reference evidence="1" key="1">
    <citation type="submission" date="2019-11" db="EMBL/GenBank/DDBJ databases">
        <title>Characterization of Clostridium perfringens isolates from swine manure treated agricultural soils.</title>
        <authorList>
            <person name="Wushke S.T."/>
        </authorList>
    </citation>
    <scope>NUCLEOTIDE SEQUENCE</scope>
    <source>
        <strain evidence="1">X26</strain>
    </source>
</reference>
<name>A0AAW9IA98_CLOPF</name>
<dbReference type="Proteomes" id="UP001291306">
    <property type="component" value="Unassembled WGS sequence"/>
</dbReference>
<dbReference type="EMBL" id="WNVC01001157">
    <property type="protein sequence ID" value="MDZ5001218.1"/>
    <property type="molecule type" value="Genomic_DNA"/>
</dbReference>